<evidence type="ECO:0000259" key="9">
    <source>
        <dbReference type="Pfam" id="PF00501"/>
    </source>
</evidence>
<feature type="domain" description="AMP-dependent synthetase/ligase" evidence="9">
    <location>
        <begin position="45"/>
        <end position="399"/>
    </location>
</feature>
<dbReference type="FunFam" id="3.30.300.30:FF:000007">
    <property type="entry name" value="4-coumarate--CoA ligase 2"/>
    <property type="match status" value="1"/>
</dbReference>
<comment type="catalytic activity">
    <reaction evidence="6">
        <text>(E)-4-coumarate + ATP + H(+) = (E)-4-coumaroyl-AMP + diphosphate</text>
        <dbReference type="Rhea" id="RHEA:72419"/>
        <dbReference type="ChEBI" id="CHEBI:12876"/>
        <dbReference type="ChEBI" id="CHEBI:15378"/>
        <dbReference type="ChEBI" id="CHEBI:30616"/>
        <dbReference type="ChEBI" id="CHEBI:33019"/>
        <dbReference type="ChEBI" id="CHEBI:192348"/>
    </reaction>
    <physiologicalReaction direction="left-to-right" evidence="6">
        <dbReference type="Rhea" id="RHEA:72420"/>
    </physiologicalReaction>
</comment>
<dbReference type="Pfam" id="PF00501">
    <property type="entry name" value="AMP-binding"/>
    <property type="match status" value="1"/>
</dbReference>
<organism evidence="11 12">
    <name type="scientific">Panicum virgatum</name>
    <name type="common">Blackwell switchgrass</name>
    <dbReference type="NCBI Taxonomy" id="38727"/>
    <lineage>
        <taxon>Eukaryota</taxon>
        <taxon>Viridiplantae</taxon>
        <taxon>Streptophyta</taxon>
        <taxon>Embryophyta</taxon>
        <taxon>Tracheophyta</taxon>
        <taxon>Spermatophyta</taxon>
        <taxon>Magnoliopsida</taxon>
        <taxon>Liliopsida</taxon>
        <taxon>Poales</taxon>
        <taxon>Poaceae</taxon>
        <taxon>PACMAD clade</taxon>
        <taxon>Panicoideae</taxon>
        <taxon>Panicodae</taxon>
        <taxon>Paniceae</taxon>
        <taxon>Panicinae</taxon>
        <taxon>Panicum</taxon>
        <taxon>Panicum sect. Hiantes</taxon>
    </lineage>
</organism>
<dbReference type="PANTHER" id="PTHR24096">
    <property type="entry name" value="LONG-CHAIN-FATTY-ACID--COA LIGASE"/>
    <property type="match status" value="1"/>
</dbReference>
<dbReference type="InterPro" id="IPR000873">
    <property type="entry name" value="AMP-dep_synth/lig_dom"/>
</dbReference>
<evidence type="ECO:0000256" key="2">
    <source>
        <dbReference type="ARBA" id="ARBA00012959"/>
    </source>
</evidence>
<dbReference type="PANTHER" id="PTHR24096:SF346">
    <property type="entry name" value="4-COUMARATE--COA LIGASE-LIKE 7"/>
    <property type="match status" value="1"/>
</dbReference>
<evidence type="ECO:0000256" key="7">
    <source>
        <dbReference type="ARBA" id="ARBA00034223"/>
    </source>
</evidence>
<dbReference type="GO" id="GO:0005524">
    <property type="term" value="F:ATP binding"/>
    <property type="evidence" value="ECO:0007669"/>
    <property type="project" value="UniProtKB-KW"/>
</dbReference>
<dbReference type="Gene3D" id="3.40.50.12780">
    <property type="entry name" value="N-terminal domain of ligase-like"/>
    <property type="match status" value="1"/>
</dbReference>
<evidence type="ECO:0000256" key="8">
    <source>
        <dbReference type="ARBA" id="ARBA00034252"/>
    </source>
</evidence>
<dbReference type="GO" id="GO:0016207">
    <property type="term" value="F:4-coumarate-CoA ligase activity"/>
    <property type="evidence" value="ECO:0007669"/>
    <property type="project" value="UniProtKB-EC"/>
</dbReference>
<protein>
    <recommendedName>
        <fullName evidence="2">4-coumarate--CoA ligase</fullName>
        <ecNumber evidence="2">6.2.1.12</ecNumber>
    </recommendedName>
</protein>
<comment type="similarity">
    <text evidence="1">Belongs to the ATP-dependent AMP-binding enzyme family.</text>
</comment>
<proteinExistence type="inferred from homology"/>
<dbReference type="AlphaFoldDB" id="A0A8T0MHX7"/>
<dbReference type="InterPro" id="IPR025110">
    <property type="entry name" value="AMP-bd_C"/>
</dbReference>
<evidence type="ECO:0000256" key="4">
    <source>
        <dbReference type="ARBA" id="ARBA00022741"/>
    </source>
</evidence>
<comment type="caution">
    <text evidence="11">The sequence shown here is derived from an EMBL/GenBank/DDBJ whole genome shotgun (WGS) entry which is preliminary data.</text>
</comment>
<comment type="catalytic activity">
    <reaction evidence="8">
        <text>(E)-4-coumarate + ATP + CoA = (E)-4-coumaroyl-CoA + AMP + diphosphate</text>
        <dbReference type="Rhea" id="RHEA:19641"/>
        <dbReference type="ChEBI" id="CHEBI:12876"/>
        <dbReference type="ChEBI" id="CHEBI:30616"/>
        <dbReference type="ChEBI" id="CHEBI:33019"/>
        <dbReference type="ChEBI" id="CHEBI:57287"/>
        <dbReference type="ChEBI" id="CHEBI:85008"/>
        <dbReference type="ChEBI" id="CHEBI:456215"/>
        <dbReference type="EC" id="6.2.1.12"/>
    </reaction>
    <physiologicalReaction direction="left-to-right" evidence="8">
        <dbReference type="Rhea" id="RHEA:19642"/>
    </physiologicalReaction>
</comment>
<dbReference type="Gene3D" id="3.30.300.30">
    <property type="match status" value="1"/>
</dbReference>
<reference evidence="11" key="1">
    <citation type="submission" date="2020-05" db="EMBL/GenBank/DDBJ databases">
        <title>WGS assembly of Panicum virgatum.</title>
        <authorList>
            <person name="Lovell J.T."/>
            <person name="Jenkins J."/>
            <person name="Shu S."/>
            <person name="Juenger T.E."/>
            <person name="Schmutz J."/>
        </authorList>
    </citation>
    <scope>NUCLEOTIDE SEQUENCE</scope>
    <source>
        <strain evidence="11">AP13</strain>
    </source>
</reference>
<keyword evidence="4" id="KW-0547">Nucleotide-binding</keyword>
<evidence type="ECO:0000313" key="11">
    <source>
        <dbReference type="EMBL" id="KAG2536920.1"/>
    </source>
</evidence>
<name>A0A8T0MHX7_PANVG</name>
<evidence type="ECO:0000259" key="10">
    <source>
        <dbReference type="Pfam" id="PF13193"/>
    </source>
</evidence>
<comment type="catalytic activity">
    <reaction evidence="7">
        <text>(E)-4-coumaroyl-AMP + CoA = (E)-4-coumaroyl-CoA + AMP + H(+)</text>
        <dbReference type="Rhea" id="RHEA:72423"/>
        <dbReference type="ChEBI" id="CHEBI:15378"/>
        <dbReference type="ChEBI" id="CHEBI:57287"/>
        <dbReference type="ChEBI" id="CHEBI:85008"/>
        <dbReference type="ChEBI" id="CHEBI:192348"/>
        <dbReference type="ChEBI" id="CHEBI:456215"/>
    </reaction>
    <physiologicalReaction direction="left-to-right" evidence="7">
        <dbReference type="Rhea" id="RHEA:72424"/>
    </physiologicalReaction>
</comment>
<feature type="domain" description="AMP-binding enzyme C-terminal" evidence="10">
    <location>
        <begin position="451"/>
        <end position="526"/>
    </location>
</feature>
<dbReference type="EMBL" id="CM029054">
    <property type="protein sequence ID" value="KAG2536920.1"/>
    <property type="molecule type" value="Genomic_DNA"/>
</dbReference>
<keyword evidence="12" id="KW-1185">Reference proteome</keyword>
<dbReference type="SUPFAM" id="SSF56801">
    <property type="entry name" value="Acetyl-CoA synthetase-like"/>
    <property type="match status" value="1"/>
</dbReference>
<dbReference type="InterPro" id="IPR042099">
    <property type="entry name" value="ANL_N_sf"/>
</dbReference>
<evidence type="ECO:0000256" key="5">
    <source>
        <dbReference type="ARBA" id="ARBA00022840"/>
    </source>
</evidence>
<sequence length="545" mass="57254">MDPRSGFCPATRTFRSLRLPIALPPEDAPVSFPSFALSRLPSPLPAHPAMVDASTGAALSFAALLARVRSLAAAMRGALGVARGDVALVLAPPSLDVPVVYLAVLSLGAIVSTLSPLSTAADVARAVGLCSPSVLFATAATVSKVPVGRTKLLTVVLLDSPQFESFLHEHEPAEADGPPPVQMRQSDVAAICYSSGTTGRTKAVAQSHRRLIASSLQVPSARPRAPGGPVVTLLGVPMFHSYGFHMLMRGVAAAETTVVVTAPRGGAAAVLAAGARCRATQMFVAPPVVVAMARGGGGGPEGFPDLVRVDCGGAPLSSAAASAFQERFPGVELSLALGSTEGGVTSKMVGHQECRRIKSTGRLCSGVEAKVVDIISGALLSIYKQGELCIRSPSVMLGYVGGNETRISAFDSDGWLKTGDLCYFDEDGFLYVVDRLKDIIKYKAYQVAPAELEDVLHLIPGICDAAVIPYPDEVGQLPMAFVVRQNGSNNLTEDQIIDFIAKQVAPYKKIRKVVFVDSIPRLPSGKLLRRELHTQITLSQSTSRL</sequence>
<gene>
    <name evidence="11" type="ORF">PVAP13_9NG234300</name>
</gene>
<keyword evidence="5" id="KW-0067">ATP-binding</keyword>
<evidence type="ECO:0000256" key="1">
    <source>
        <dbReference type="ARBA" id="ARBA00006432"/>
    </source>
</evidence>
<dbReference type="Proteomes" id="UP000823388">
    <property type="component" value="Chromosome 9N"/>
</dbReference>
<dbReference type="InterPro" id="IPR045851">
    <property type="entry name" value="AMP-bd_C_sf"/>
</dbReference>
<accession>A0A8T0MHX7</accession>
<keyword evidence="3" id="KW-0436">Ligase</keyword>
<evidence type="ECO:0000256" key="6">
    <source>
        <dbReference type="ARBA" id="ARBA00034219"/>
    </source>
</evidence>
<dbReference type="Pfam" id="PF13193">
    <property type="entry name" value="AMP-binding_C"/>
    <property type="match status" value="1"/>
</dbReference>
<evidence type="ECO:0000313" key="12">
    <source>
        <dbReference type="Proteomes" id="UP000823388"/>
    </source>
</evidence>
<evidence type="ECO:0000256" key="3">
    <source>
        <dbReference type="ARBA" id="ARBA00022598"/>
    </source>
</evidence>
<dbReference type="EC" id="6.2.1.12" evidence="2"/>